<keyword evidence="2" id="KW-0808">Transferase</keyword>
<keyword evidence="3" id="KW-0687">Ribonucleoprotein</keyword>
<sequence length="232" mass="24532">MTDRPSLSAQLPPIQAPEDFIIATTVQDRTPLLPELVLYLATDVTPLWLATETRLAETGLPPPFWAFSWAGGQAVARLLLDRPDLVRGRRVLDFACGGGVAGIAAALSGAAMVTGVDIDPMALAATSLNARANDVVIQTIADDVIGHVPPPGGAEVVIAGDVCYEKPMAERVLGWLRDLADTGVLVLLGDPARSYGPVDGVEAVMVVDVPTDIAIEDKAIRRTTVWRVLPRA</sequence>
<evidence type="ECO:0000256" key="2">
    <source>
        <dbReference type="ARBA" id="ARBA00022679"/>
    </source>
</evidence>
<gene>
    <name evidence="3" type="ORF">WG926_08875</name>
</gene>
<dbReference type="GO" id="GO:0005840">
    <property type="term" value="C:ribosome"/>
    <property type="evidence" value="ECO:0007669"/>
    <property type="project" value="UniProtKB-KW"/>
</dbReference>
<dbReference type="InterPro" id="IPR050078">
    <property type="entry name" value="Ribosomal_L11_MeTrfase_PrmA"/>
</dbReference>
<dbReference type="Proteomes" id="UP001413721">
    <property type="component" value="Unassembled WGS sequence"/>
</dbReference>
<dbReference type="SUPFAM" id="SSF53335">
    <property type="entry name" value="S-adenosyl-L-methionine-dependent methyltransferases"/>
    <property type="match status" value="1"/>
</dbReference>
<dbReference type="GO" id="GO:0032259">
    <property type="term" value="P:methylation"/>
    <property type="evidence" value="ECO:0007669"/>
    <property type="project" value="UniProtKB-KW"/>
</dbReference>
<dbReference type="RefSeq" id="WP_345937159.1">
    <property type="nucleotide sequence ID" value="NZ_JBBKTW010000003.1"/>
</dbReference>
<dbReference type="InterPro" id="IPR029063">
    <property type="entry name" value="SAM-dependent_MTases_sf"/>
</dbReference>
<name>A0ABU9YHZ2_9PROT</name>
<keyword evidence="1 3" id="KW-0489">Methyltransferase</keyword>
<evidence type="ECO:0000313" key="3">
    <source>
        <dbReference type="EMBL" id="MEN2988413.1"/>
    </source>
</evidence>
<dbReference type="Pfam" id="PF06325">
    <property type="entry name" value="PrmA"/>
    <property type="match status" value="1"/>
</dbReference>
<accession>A0ABU9YHZ2</accession>
<dbReference type="PANTHER" id="PTHR43648">
    <property type="entry name" value="ELECTRON TRANSFER FLAVOPROTEIN BETA SUBUNIT LYSINE METHYLTRANSFERASE"/>
    <property type="match status" value="1"/>
</dbReference>
<evidence type="ECO:0000256" key="1">
    <source>
        <dbReference type="ARBA" id="ARBA00022603"/>
    </source>
</evidence>
<dbReference type="PANTHER" id="PTHR43648:SF1">
    <property type="entry name" value="ELECTRON TRANSFER FLAVOPROTEIN BETA SUBUNIT LYSINE METHYLTRANSFERASE"/>
    <property type="match status" value="1"/>
</dbReference>
<keyword evidence="3" id="KW-0689">Ribosomal protein</keyword>
<proteinExistence type="predicted"/>
<dbReference type="Gene3D" id="3.40.50.150">
    <property type="entry name" value="Vaccinia Virus protein VP39"/>
    <property type="match status" value="1"/>
</dbReference>
<dbReference type="GO" id="GO:0008168">
    <property type="term" value="F:methyltransferase activity"/>
    <property type="evidence" value="ECO:0007669"/>
    <property type="project" value="UniProtKB-KW"/>
</dbReference>
<evidence type="ECO:0000313" key="4">
    <source>
        <dbReference type="Proteomes" id="UP001413721"/>
    </source>
</evidence>
<comment type="caution">
    <text evidence="3">The sequence shown here is derived from an EMBL/GenBank/DDBJ whole genome shotgun (WGS) entry which is preliminary data.</text>
</comment>
<keyword evidence="4" id="KW-1185">Reference proteome</keyword>
<dbReference type="EMBL" id="JBBKTW010000003">
    <property type="protein sequence ID" value="MEN2988413.1"/>
    <property type="molecule type" value="Genomic_DNA"/>
</dbReference>
<reference evidence="3 4" key="1">
    <citation type="submission" date="2024-03" db="EMBL/GenBank/DDBJ databases">
        <title>High-quality draft genome sequencing of Tistrella sp. BH-R2-4.</title>
        <authorList>
            <person name="Dong C."/>
        </authorList>
    </citation>
    <scope>NUCLEOTIDE SEQUENCE [LARGE SCALE GENOMIC DNA]</scope>
    <source>
        <strain evidence="3 4">BH-R2-4</strain>
    </source>
</reference>
<organism evidence="3 4">
    <name type="scientific">Tistrella arctica</name>
    <dbReference type="NCBI Taxonomy" id="3133430"/>
    <lineage>
        <taxon>Bacteria</taxon>
        <taxon>Pseudomonadati</taxon>
        <taxon>Pseudomonadota</taxon>
        <taxon>Alphaproteobacteria</taxon>
        <taxon>Geminicoccales</taxon>
        <taxon>Geminicoccaceae</taxon>
        <taxon>Tistrella</taxon>
    </lineage>
</organism>
<protein>
    <submittedName>
        <fullName evidence="3">50S ribosomal protein L11 methyltransferase</fullName>
    </submittedName>
</protein>